<keyword evidence="12" id="KW-1185">Reference proteome</keyword>
<evidence type="ECO:0000256" key="8">
    <source>
        <dbReference type="ARBA" id="ARBA00022989"/>
    </source>
</evidence>
<dbReference type="Proteomes" id="UP001596114">
    <property type="component" value="Unassembled WGS sequence"/>
</dbReference>
<keyword evidence="6 10" id="KW-0812">Transmembrane</keyword>
<evidence type="ECO:0000256" key="10">
    <source>
        <dbReference type="RuleBase" id="RU364125"/>
    </source>
</evidence>
<evidence type="ECO:0000256" key="6">
    <source>
        <dbReference type="ARBA" id="ARBA00022692"/>
    </source>
</evidence>
<reference evidence="12" key="1">
    <citation type="journal article" date="2019" name="Int. J. Syst. Evol. Microbiol.">
        <title>The Global Catalogue of Microorganisms (GCM) 10K type strain sequencing project: providing services to taxonomists for standard genome sequencing and annotation.</title>
        <authorList>
            <consortium name="The Broad Institute Genomics Platform"/>
            <consortium name="The Broad Institute Genome Sequencing Center for Infectious Disease"/>
            <person name="Wu L."/>
            <person name="Ma J."/>
        </authorList>
    </citation>
    <scope>NUCLEOTIDE SEQUENCE [LARGE SCALE GENOMIC DNA]</scope>
    <source>
        <strain evidence="12">CGMCC 1.16619</strain>
    </source>
</reference>
<keyword evidence="11" id="KW-0282">Flagellum</keyword>
<keyword evidence="8 10" id="KW-1133">Transmembrane helix</keyword>
<comment type="caution">
    <text evidence="11">The sequence shown here is derived from an EMBL/GenBank/DDBJ whole genome shotgun (WGS) entry which is preliminary data.</text>
</comment>
<evidence type="ECO:0000313" key="11">
    <source>
        <dbReference type="EMBL" id="MFC5524805.1"/>
    </source>
</evidence>
<keyword evidence="11" id="KW-0969">Cilium</keyword>
<evidence type="ECO:0000256" key="5">
    <source>
        <dbReference type="ARBA" id="ARBA00022500"/>
    </source>
</evidence>
<keyword evidence="7 10" id="KW-0283">Flagellar rotation</keyword>
<keyword evidence="10" id="KW-0997">Cell inner membrane</keyword>
<dbReference type="RefSeq" id="WP_377317330.1">
    <property type="nucleotide sequence ID" value="NZ_JBHSNF010000001.1"/>
</dbReference>
<dbReference type="PANTHER" id="PTHR35091:SF2">
    <property type="entry name" value="FLAGELLAR PROTEIN FLIL"/>
    <property type="match status" value="1"/>
</dbReference>
<organism evidence="11 12">
    <name type="scientific">Rhodanobacter ginsengisoli</name>
    <dbReference type="NCBI Taxonomy" id="418646"/>
    <lineage>
        <taxon>Bacteria</taxon>
        <taxon>Pseudomonadati</taxon>
        <taxon>Pseudomonadota</taxon>
        <taxon>Gammaproteobacteria</taxon>
        <taxon>Lysobacterales</taxon>
        <taxon>Rhodanobacteraceae</taxon>
        <taxon>Rhodanobacter</taxon>
    </lineage>
</organism>
<comment type="function">
    <text evidence="1 10">Controls the rotational direction of flagella during chemotaxis.</text>
</comment>
<gene>
    <name evidence="11" type="primary">fliL</name>
    <name evidence="11" type="ORF">ACFPPA_03525</name>
</gene>
<feature type="transmembrane region" description="Helical" evidence="10">
    <location>
        <begin position="23"/>
        <end position="41"/>
    </location>
</feature>
<keyword evidence="5 10" id="KW-0145">Chemotaxis</keyword>
<comment type="similarity">
    <text evidence="3 10">Belongs to the FliL family.</text>
</comment>
<evidence type="ECO:0000256" key="2">
    <source>
        <dbReference type="ARBA" id="ARBA00004162"/>
    </source>
</evidence>
<evidence type="ECO:0000256" key="1">
    <source>
        <dbReference type="ARBA" id="ARBA00002254"/>
    </source>
</evidence>
<name>A0ABW0QJ05_9GAMM</name>
<keyword evidence="9 10" id="KW-0472">Membrane</keyword>
<comment type="subcellular location">
    <subcellularLocation>
        <location evidence="10">Cell inner membrane</location>
    </subcellularLocation>
    <subcellularLocation>
        <location evidence="2">Cell membrane</location>
        <topology evidence="2">Single-pass membrane protein</topology>
    </subcellularLocation>
</comment>
<evidence type="ECO:0000256" key="3">
    <source>
        <dbReference type="ARBA" id="ARBA00008281"/>
    </source>
</evidence>
<dbReference type="Pfam" id="PF03748">
    <property type="entry name" value="FliL"/>
    <property type="match status" value="1"/>
</dbReference>
<protein>
    <recommendedName>
        <fullName evidence="10">Flagellar protein FliL</fullName>
    </recommendedName>
</protein>
<keyword evidence="11" id="KW-0966">Cell projection</keyword>
<accession>A0ABW0QJ05</accession>
<keyword evidence="4" id="KW-1003">Cell membrane</keyword>
<evidence type="ECO:0000256" key="7">
    <source>
        <dbReference type="ARBA" id="ARBA00022779"/>
    </source>
</evidence>
<sequence length="167" mass="17768">MAEPEQDDVIETPVAVSPKRGPLLIGVIVLLLIAVAVGYAFTRGHGNADKGGKVAAKHPVGKDVLYLPLEPAFVVNLRDADSLRYLQVGITLMTHDPRAIDAVKGADPVIRDALLALFSSQDYSAMIDPAGRTQLQAKALAAVQKIVHARIGSNGVDALYFTSFVIQ</sequence>
<evidence type="ECO:0000256" key="9">
    <source>
        <dbReference type="ARBA" id="ARBA00023136"/>
    </source>
</evidence>
<evidence type="ECO:0000313" key="12">
    <source>
        <dbReference type="Proteomes" id="UP001596114"/>
    </source>
</evidence>
<dbReference type="InterPro" id="IPR005503">
    <property type="entry name" value="FliL"/>
</dbReference>
<evidence type="ECO:0000256" key="4">
    <source>
        <dbReference type="ARBA" id="ARBA00022475"/>
    </source>
</evidence>
<dbReference type="EMBL" id="JBHSNF010000001">
    <property type="protein sequence ID" value="MFC5524805.1"/>
    <property type="molecule type" value="Genomic_DNA"/>
</dbReference>
<dbReference type="PANTHER" id="PTHR35091">
    <property type="entry name" value="FLAGELLAR PROTEIN FLIL"/>
    <property type="match status" value="1"/>
</dbReference>
<proteinExistence type="inferred from homology"/>